<dbReference type="Pfam" id="PF00364">
    <property type="entry name" value="Biotin_lipoyl"/>
    <property type="match status" value="1"/>
</dbReference>
<evidence type="ECO:0000256" key="2">
    <source>
        <dbReference type="ARBA" id="ARBA00007317"/>
    </source>
</evidence>
<dbReference type="GO" id="GO:0031405">
    <property type="term" value="F:lipoic acid binding"/>
    <property type="evidence" value="ECO:0007669"/>
    <property type="project" value="TreeGrafter"/>
</dbReference>
<dbReference type="PROSITE" id="PS50968">
    <property type="entry name" value="BIOTINYL_LIPOYL"/>
    <property type="match status" value="1"/>
</dbReference>
<dbReference type="SUPFAM" id="SSF51230">
    <property type="entry name" value="Single hybrid motif"/>
    <property type="match status" value="1"/>
</dbReference>
<feature type="domain" description="Lipoyl-binding" evidence="8">
    <location>
        <begin position="1"/>
        <end position="76"/>
    </location>
</feature>
<evidence type="ECO:0000313" key="11">
    <source>
        <dbReference type="Proteomes" id="UP000321816"/>
    </source>
</evidence>
<evidence type="ECO:0000256" key="5">
    <source>
        <dbReference type="ARBA" id="ARBA00023315"/>
    </source>
</evidence>
<dbReference type="EC" id="2.3.1.-" evidence="6"/>
<protein>
    <recommendedName>
        <fullName evidence="6">Dihydrolipoamide acetyltransferase component of pyruvate dehydrogenase complex</fullName>
        <ecNumber evidence="6">2.3.1.-</ecNumber>
    </recommendedName>
</protein>
<evidence type="ECO:0000256" key="7">
    <source>
        <dbReference type="SAM" id="MobiDB-lite"/>
    </source>
</evidence>
<dbReference type="RefSeq" id="WP_147802563.1">
    <property type="nucleotide sequence ID" value="NZ_CP144914.1"/>
</dbReference>
<dbReference type="InterPro" id="IPR011053">
    <property type="entry name" value="Single_hybrid_motif"/>
</dbReference>
<dbReference type="Pfam" id="PF00198">
    <property type="entry name" value="2-oxoacid_dh"/>
    <property type="match status" value="1"/>
</dbReference>
<gene>
    <name evidence="10" type="ORF">FTX54_016510</name>
</gene>
<organism evidence="10 11">
    <name type="scientific">Alkalicoccus halolimnae</name>
    <dbReference type="NCBI Taxonomy" id="1667239"/>
    <lineage>
        <taxon>Bacteria</taxon>
        <taxon>Bacillati</taxon>
        <taxon>Bacillota</taxon>
        <taxon>Bacilli</taxon>
        <taxon>Bacillales</taxon>
        <taxon>Bacillaceae</taxon>
        <taxon>Alkalicoccus</taxon>
    </lineage>
</organism>
<keyword evidence="4 6" id="KW-0450">Lipoyl</keyword>
<dbReference type="InterPro" id="IPR004167">
    <property type="entry name" value="PSBD"/>
</dbReference>
<comment type="cofactor">
    <cofactor evidence="1 6">
        <name>(R)-lipoate</name>
        <dbReference type="ChEBI" id="CHEBI:83088"/>
    </cofactor>
</comment>
<evidence type="ECO:0000256" key="3">
    <source>
        <dbReference type="ARBA" id="ARBA00022679"/>
    </source>
</evidence>
<dbReference type="EMBL" id="CP144914">
    <property type="protein sequence ID" value="WWD79973.1"/>
    <property type="molecule type" value="Genomic_DNA"/>
</dbReference>
<dbReference type="Gene3D" id="4.10.320.10">
    <property type="entry name" value="E3-binding domain"/>
    <property type="match status" value="1"/>
</dbReference>
<dbReference type="InterPro" id="IPR001078">
    <property type="entry name" value="2-oxoacid_DH_actylTfrase"/>
</dbReference>
<dbReference type="InterPro" id="IPR000089">
    <property type="entry name" value="Biotin_lipoyl"/>
</dbReference>
<dbReference type="InterPro" id="IPR003016">
    <property type="entry name" value="2-oxoA_DH_lipoyl-BS"/>
</dbReference>
<dbReference type="PROSITE" id="PS00189">
    <property type="entry name" value="LIPOYL"/>
    <property type="match status" value="1"/>
</dbReference>
<evidence type="ECO:0000259" key="9">
    <source>
        <dbReference type="PROSITE" id="PS51826"/>
    </source>
</evidence>
<dbReference type="SUPFAM" id="SSF52777">
    <property type="entry name" value="CoA-dependent acyltransferases"/>
    <property type="match status" value="1"/>
</dbReference>
<evidence type="ECO:0000256" key="4">
    <source>
        <dbReference type="ARBA" id="ARBA00022823"/>
    </source>
</evidence>
<keyword evidence="5 6" id="KW-0012">Acyltransferase</keyword>
<dbReference type="PANTHER" id="PTHR43178:SF5">
    <property type="entry name" value="LIPOAMIDE ACYLTRANSFERASE COMPONENT OF BRANCHED-CHAIN ALPHA-KETO ACID DEHYDROGENASE COMPLEX, MITOCHONDRIAL"/>
    <property type="match status" value="1"/>
</dbReference>
<evidence type="ECO:0000256" key="1">
    <source>
        <dbReference type="ARBA" id="ARBA00001938"/>
    </source>
</evidence>
<dbReference type="CDD" id="cd06849">
    <property type="entry name" value="lipoyl_domain"/>
    <property type="match status" value="1"/>
</dbReference>
<dbReference type="InterPro" id="IPR050743">
    <property type="entry name" value="2-oxoacid_DH_E2_comp"/>
</dbReference>
<accession>A0A5C7F9N2</accession>
<dbReference type="PROSITE" id="PS51826">
    <property type="entry name" value="PSBD"/>
    <property type="match status" value="1"/>
</dbReference>
<keyword evidence="11" id="KW-1185">Reference proteome</keyword>
<dbReference type="SUPFAM" id="SSF47005">
    <property type="entry name" value="Peripheral subunit-binding domain of 2-oxo acid dehydrogenase complex"/>
    <property type="match status" value="1"/>
</dbReference>
<dbReference type="GO" id="GO:0005737">
    <property type="term" value="C:cytoplasm"/>
    <property type="evidence" value="ECO:0007669"/>
    <property type="project" value="TreeGrafter"/>
</dbReference>
<dbReference type="InterPro" id="IPR036625">
    <property type="entry name" value="E3-bd_dom_sf"/>
</dbReference>
<dbReference type="InterPro" id="IPR023213">
    <property type="entry name" value="CAT-like_dom_sf"/>
</dbReference>
<evidence type="ECO:0000313" key="10">
    <source>
        <dbReference type="EMBL" id="WWD79973.1"/>
    </source>
</evidence>
<dbReference type="OrthoDB" id="9805770at2"/>
<dbReference type="KEGG" id="ahal:FTX54_016510"/>
<evidence type="ECO:0000256" key="6">
    <source>
        <dbReference type="RuleBase" id="RU003423"/>
    </source>
</evidence>
<dbReference type="Pfam" id="PF02817">
    <property type="entry name" value="E3_binding"/>
    <property type="match status" value="1"/>
</dbReference>
<dbReference type="PANTHER" id="PTHR43178">
    <property type="entry name" value="DIHYDROLIPOAMIDE ACETYLTRANSFERASE COMPONENT OF PYRUVATE DEHYDROGENASE COMPLEX"/>
    <property type="match status" value="1"/>
</dbReference>
<reference evidence="10 11" key="1">
    <citation type="submission" date="2024-01" db="EMBL/GenBank/DDBJ databases">
        <title>Complete Genome Sequence of Alkalicoccus halolimnae BZ-SZ-XJ29T, a Moderately Halophilic Bacterium Isolated from a Salt Lake.</title>
        <authorList>
            <person name="Zhao B."/>
        </authorList>
    </citation>
    <scope>NUCLEOTIDE SEQUENCE [LARGE SCALE GENOMIC DNA]</scope>
    <source>
        <strain evidence="10 11">BZ-SZ-XJ29</strain>
    </source>
</reference>
<dbReference type="AlphaFoldDB" id="A0A5C7F9N2"/>
<dbReference type="Proteomes" id="UP000321816">
    <property type="component" value="Chromosome"/>
</dbReference>
<evidence type="ECO:0000259" key="8">
    <source>
        <dbReference type="PROSITE" id="PS50968"/>
    </source>
</evidence>
<dbReference type="Gene3D" id="3.30.559.10">
    <property type="entry name" value="Chloramphenicol acetyltransferase-like domain"/>
    <property type="match status" value="1"/>
</dbReference>
<keyword evidence="3 6" id="KW-0808">Transferase</keyword>
<proteinExistence type="inferred from homology"/>
<feature type="region of interest" description="Disordered" evidence="7">
    <location>
        <begin position="79"/>
        <end position="107"/>
    </location>
</feature>
<dbReference type="Gene3D" id="2.40.50.100">
    <property type="match status" value="1"/>
</dbReference>
<feature type="domain" description="Peripheral subunit-binding (PSBD)" evidence="9">
    <location>
        <begin position="106"/>
        <end position="143"/>
    </location>
</feature>
<comment type="similarity">
    <text evidence="2 6">Belongs to the 2-oxoacid dehydrogenase family.</text>
</comment>
<sequence>MINVTLPELKEGIEESLVVLWFVSEGDKVQKGDPLAEVQTEKATAEIEAEADGVIREIAVKRGESAKVGDVLAVIDPDGTASAQEAKPENVEPVKQRMPEEGETPPVTPRLKRLAKELGVTLASVKGTGRGGRITEEDIRTLKEEKIPLTGTRGVIAQRLVESLRGSAQFTITAWADVTELKTRKSGIEGNPGWTALIAAACTRVLPNHPLLRARVENEKIIIKQGIHLGFAIETETGLHTGVIPEASGRSPKELHERLRELAEKARKSGLSEKESAGSTFTITSLGAHRVQFFTPIINPPETSILGIGKIEPWVIMDKEKPVERFRLPLSLTVDHRAVDGSPAAAFLDELIDILEHPQSFLTERER</sequence>
<dbReference type="GO" id="GO:0016407">
    <property type="term" value="F:acetyltransferase activity"/>
    <property type="evidence" value="ECO:0007669"/>
    <property type="project" value="TreeGrafter"/>
</dbReference>
<name>A0A5C7F9N2_9BACI</name>
<feature type="compositionally biased region" description="Basic and acidic residues" evidence="7">
    <location>
        <begin position="86"/>
        <end position="100"/>
    </location>
</feature>